<accession>A0ABW7R5A5</accession>
<name>A0ABW7R5A5_9ACTN</name>
<keyword evidence="2" id="KW-1185">Reference proteome</keyword>
<reference evidence="1 2" key="1">
    <citation type="submission" date="2024-10" db="EMBL/GenBank/DDBJ databases">
        <title>The Natural Products Discovery Center: Release of the First 8490 Sequenced Strains for Exploring Actinobacteria Biosynthetic Diversity.</title>
        <authorList>
            <person name="Kalkreuter E."/>
            <person name="Kautsar S.A."/>
            <person name="Yang D."/>
            <person name="Bader C.D."/>
            <person name="Teijaro C.N."/>
            <person name="Fluegel L."/>
            <person name="Davis C.M."/>
            <person name="Simpson J.R."/>
            <person name="Lauterbach L."/>
            <person name="Steele A.D."/>
            <person name="Gui C."/>
            <person name="Meng S."/>
            <person name="Li G."/>
            <person name="Viehrig K."/>
            <person name="Ye F."/>
            <person name="Su P."/>
            <person name="Kiefer A.F."/>
            <person name="Nichols A."/>
            <person name="Cepeda A.J."/>
            <person name="Yan W."/>
            <person name="Fan B."/>
            <person name="Jiang Y."/>
            <person name="Adhikari A."/>
            <person name="Zheng C.-J."/>
            <person name="Schuster L."/>
            <person name="Cowan T.M."/>
            <person name="Smanski M.J."/>
            <person name="Chevrette M.G."/>
            <person name="De Carvalho L.P.S."/>
            <person name="Shen B."/>
        </authorList>
    </citation>
    <scope>NUCLEOTIDE SEQUENCE [LARGE SCALE GENOMIC DNA]</scope>
    <source>
        <strain evidence="1 2">NPDC017990</strain>
    </source>
</reference>
<dbReference type="Pfam" id="PF19979">
    <property type="entry name" value="DUF6415"/>
    <property type="match status" value="1"/>
</dbReference>
<dbReference type="InterPro" id="IPR046300">
    <property type="entry name" value="DUF6415"/>
</dbReference>
<dbReference type="RefSeq" id="WP_397718420.1">
    <property type="nucleotide sequence ID" value="NZ_JBIRGN010000012.1"/>
</dbReference>
<gene>
    <name evidence="1" type="ORF">ACH4F9_41490</name>
</gene>
<evidence type="ECO:0000313" key="2">
    <source>
        <dbReference type="Proteomes" id="UP001610818"/>
    </source>
</evidence>
<proteinExistence type="predicted"/>
<protein>
    <submittedName>
        <fullName evidence="1">DUF6415 family natural product biosynthesis protein</fullName>
    </submittedName>
</protein>
<evidence type="ECO:0000313" key="1">
    <source>
        <dbReference type="EMBL" id="MFH8551475.1"/>
    </source>
</evidence>
<dbReference type="EMBL" id="JBIRGQ010000012">
    <property type="protein sequence ID" value="MFH8551475.1"/>
    <property type="molecule type" value="Genomic_DNA"/>
</dbReference>
<organism evidence="1 2">
    <name type="scientific">Streptomyces longisporoflavus</name>
    <dbReference type="NCBI Taxonomy" id="28044"/>
    <lineage>
        <taxon>Bacteria</taxon>
        <taxon>Bacillati</taxon>
        <taxon>Actinomycetota</taxon>
        <taxon>Actinomycetes</taxon>
        <taxon>Kitasatosporales</taxon>
        <taxon>Streptomycetaceae</taxon>
        <taxon>Streptomyces</taxon>
    </lineage>
</organism>
<dbReference type="Proteomes" id="UP001610818">
    <property type="component" value="Unassembled WGS sequence"/>
</dbReference>
<sequence length="138" mass="15159">MPAPTGSHDVPRWTPPLRSDELRFVLDKITAWTPLDVAMIFDDLDTAIGDRPPPAATTAALAERLRVHLKRLGDIAVADPNHPPAKKKGRLIEQARFVRDQTLPTGHQETVGLTRRLAFVVADLAEVLIETGCIQDGE</sequence>
<comment type="caution">
    <text evidence="1">The sequence shown here is derived from an EMBL/GenBank/DDBJ whole genome shotgun (WGS) entry which is preliminary data.</text>
</comment>